<protein>
    <submittedName>
        <fullName evidence="1">Uncharacterized protein</fullName>
    </submittedName>
</protein>
<reference evidence="1 2" key="1">
    <citation type="submission" date="2020-04" db="EMBL/GenBank/DDBJ databases">
        <title>The Whole Genome Analysis of High salt-tolerant Sphingobium yanoikuyae YC-XJ2 with Aryl organophosphorus flame retardants (aryl-OPFRs)-degrading capacity and characteristics of Related phosphotriesterase.</title>
        <authorList>
            <person name="Li X."/>
        </authorList>
    </citation>
    <scope>NUCLEOTIDE SEQUENCE [LARGE SCALE GENOMIC DNA]</scope>
    <source>
        <strain evidence="1 2">YC-XJ2</strain>
    </source>
</reference>
<dbReference type="EMBL" id="CP053021">
    <property type="protein sequence ID" value="QJR04536.1"/>
    <property type="molecule type" value="Genomic_DNA"/>
</dbReference>
<proteinExistence type="predicted"/>
<accession>A0A6M4GC20</accession>
<dbReference type="AlphaFoldDB" id="A0A6M4GC20"/>
<organism evidence="1 2">
    <name type="scientific">Sphingobium yanoikuyae</name>
    <name type="common">Sphingomonas yanoikuyae</name>
    <dbReference type="NCBI Taxonomy" id="13690"/>
    <lineage>
        <taxon>Bacteria</taxon>
        <taxon>Pseudomonadati</taxon>
        <taxon>Pseudomonadota</taxon>
        <taxon>Alphaproteobacteria</taxon>
        <taxon>Sphingomonadales</taxon>
        <taxon>Sphingomonadaceae</taxon>
        <taxon>Sphingobium</taxon>
    </lineage>
</organism>
<dbReference type="Proteomes" id="UP000502611">
    <property type="component" value="Chromosome"/>
</dbReference>
<sequence length="97" mass="10867">MDPIEKAARALCQLQGEDGDDVMAGSPRWTHYRAQVLLLVEALREPSQAMKEAGSEIIRHVGSEESSMGHESDAANVWRFMIDMLCRSNGNWKAHKN</sequence>
<evidence type="ECO:0000313" key="1">
    <source>
        <dbReference type="EMBL" id="QJR04536.1"/>
    </source>
</evidence>
<evidence type="ECO:0000313" key="2">
    <source>
        <dbReference type="Proteomes" id="UP000502611"/>
    </source>
</evidence>
<gene>
    <name evidence="1" type="ORF">HH800_21445</name>
</gene>
<dbReference type="RefSeq" id="WP_069337476.1">
    <property type="nucleotide sequence ID" value="NZ_CP053021.1"/>
</dbReference>
<name>A0A6M4GC20_SPHYA</name>